<evidence type="ECO:0000313" key="1">
    <source>
        <dbReference type="EMBL" id="QBI19385.1"/>
    </source>
</evidence>
<proteinExistence type="predicted"/>
<dbReference type="Proteomes" id="UP000291469">
    <property type="component" value="Chromosome"/>
</dbReference>
<evidence type="ECO:0000313" key="2">
    <source>
        <dbReference type="Proteomes" id="UP000291469"/>
    </source>
</evidence>
<keyword evidence="2" id="KW-1185">Reference proteome</keyword>
<name>A0A411YDU4_9ACTN</name>
<dbReference type="OrthoDB" id="359066at2"/>
<protein>
    <submittedName>
        <fullName evidence="1">Uncharacterized protein</fullName>
    </submittedName>
</protein>
<dbReference type="SUPFAM" id="SSF88697">
    <property type="entry name" value="PUA domain-like"/>
    <property type="match status" value="1"/>
</dbReference>
<dbReference type="AlphaFoldDB" id="A0A411YDU4"/>
<reference evidence="1 2" key="1">
    <citation type="submission" date="2019-01" db="EMBL/GenBank/DDBJ databases">
        <title>Egibacter rhizosphaerae EGI 80759T.</title>
        <authorList>
            <person name="Chen D.-D."/>
            <person name="Tian Y."/>
            <person name="Jiao J.-Y."/>
            <person name="Zhang X.-T."/>
            <person name="Zhang Y.-G."/>
            <person name="Zhang Y."/>
            <person name="Xiao M."/>
            <person name="Shu W.-S."/>
            <person name="Li W.-J."/>
        </authorList>
    </citation>
    <scope>NUCLEOTIDE SEQUENCE [LARGE SCALE GENOMIC DNA]</scope>
    <source>
        <strain evidence="1 2">EGI 80759</strain>
    </source>
</reference>
<sequence length="107" mass="12067">MEWARVISGETRRRGVGPLLSPVKEAARFQDRSLRGVLLGSVKVTGCHHADDCLTETGPNWSELRYCSRFAEPDAWHWTLADPEPLDEPIPMRGRQGLWRVEVEGAV</sequence>
<dbReference type="InterPro" id="IPR015947">
    <property type="entry name" value="PUA-like_sf"/>
</dbReference>
<dbReference type="EMBL" id="CP036402">
    <property type="protein sequence ID" value="QBI19385.1"/>
    <property type="molecule type" value="Genomic_DNA"/>
</dbReference>
<dbReference type="KEGG" id="erz:ER308_07370"/>
<accession>A0A411YDU4</accession>
<dbReference type="RefSeq" id="WP_131154382.1">
    <property type="nucleotide sequence ID" value="NZ_CP036402.1"/>
</dbReference>
<gene>
    <name evidence="1" type="ORF">ER308_07370</name>
</gene>
<organism evidence="1 2">
    <name type="scientific">Egibacter rhizosphaerae</name>
    <dbReference type="NCBI Taxonomy" id="1670831"/>
    <lineage>
        <taxon>Bacteria</taxon>
        <taxon>Bacillati</taxon>
        <taxon>Actinomycetota</taxon>
        <taxon>Nitriliruptoria</taxon>
        <taxon>Egibacterales</taxon>
        <taxon>Egibacteraceae</taxon>
        <taxon>Egibacter</taxon>
    </lineage>
</organism>